<keyword evidence="10" id="KW-0807">Transducer</keyword>
<keyword evidence="8" id="KW-0675">Receptor</keyword>
<reference evidence="15" key="2">
    <citation type="submission" date="2025-09" db="UniProtKB">
        <authorList>
            <consortium name="Ensembl"/>
        </authorList>
    </citation>
    <scope>IDENTIFICATION</scope>
</reference>
<feature type="transmembrane region" description="Helical" evidence="12">
    <location>
        <begin position="656"/>
        <end position="674"/>
    </location>
</feature>
<dbReference type="GO" id="GO:0004930">
    <property type="term" value="F:G protein-coupled receptor activity"/>
    <property type="evidence" value="ECO:0007669"/>
    <property type="project" value="UniProtKB-KW"/>
</dbReference>
<dbReference type="PROSITE" id="PS50259">
    <property type="entry name" value="G_PROTEIN_RECEP_F3_4"/>
    <property type="match status" value="1"/>
</dbReference>
<keyword evidence="7 12" id="KW-0472">Membrane</keyword>
<dbReference type="InterPro" id="IPR011500">
    <property type="entry name" value="GPCR_3_9-Cys_dom"/>
</dbReference>
<dbReference type="InterPro" id="IPR038550">
    <property type="entry name" value="GPCR_3_9-Cys_sf"/>
</dbReference>
<dbReference type="SUPFAM" id="SSF53822">
    <property type="entry name" value="Periplasmic binding protein-like I"/>
    <property type="match status" value="1"/>
</dbReference>
<dbReference type="Pfam" id="PF01094">
    <property type="entry name" value="ANF_receptor"/>
    <property type="match status" value="1"/>
</dbReference>
<evidence type="ECO:0000256" key="11">
    <source>
        <dbReference type="ARBA" id="ARBA00038492"/>
    </source>
</evidence>
<dbReference type="FunFam" id="3.40.50.2300:FF:000016">
    <property type="entry name" value="Taste 1 receptor member 2"/>
    <property type="match status" value="1"/>
</dbReference>
<accession>A0A8C2Z795</accession>
<dbReference type="AlphaFoldDB" id="A0A8C2Z795"/>
<dbReference type="InterPro" id="IPR000337">
    <property type="entry name" value="GPCR_3"/>
</dbReference>
<dbReference type="InterPro" id="IPR017979">
    <property type="entry name" value="GPCR_3_CS"/>
</dbReference>
<keyword evidence="6" id="KW-0297">G-protein coupled receptor</keyword>
<dbReference type="InterPro" id="IPR000068">
    <property type="entry name" value="GPCR_3_Ca_sens_rcpt-rel"/>
</dbReference>
<feature type="domain" description="G-protein coupled receptors family 3 profile" evidence="14">
    <location>
        <begin position="586"/>
        <end position="835"/>
    </location>
</feature>
<protein>
    <submittedName>
        <fullName evidence="15">Olfactory receptor C family, b1</fullName>
    </submittedName>
</protein>
<evidence type="ECO:0000256" key="1">
    <source>
        <dbReference type="ARBA" id="ARBA00004651"/>
    </source>
</evidence>
<dbReference type="PANTHER" id="PTHR24061:SF506">
    <property type="entry name" value="G-PROTEIN COUPLED RECEPTOR FAMILY C GROUP 6 MEMBER A-LIKE PRECURSOR"/>
    <property type="match status" value="1"/>
</dbReference>
<evidence type="ECO:0000256" key="6">
    <source>
        <dbReference type="ARBA" id="ARBA00023040"/>
    </source>
</evidence>
<feature type="transmembrane region" description="Helical" evidence="12">
    <location>
        <begin position="745"/>
        <end position="767"/>
    </location>
</feature>
<evidence type="ECO:0000256" key="12">
    <source>
        <dbReference type="SAM" id="Phobius"/>
    </source>
</evidence>
<evidence type="ECO:0000256" key="3">
    <source>
        <dbReference type="ARBA" id="ARBA00022692"/>
    </source>
</evidence>
<dbReference type="Gene3D" id="2.10.50.30">
    <property type="entry name" value="GPCR, family 3, nine cysteines domain"/>
    <property type="match status" value="1"/>
</dbReference>
<evidence type="ECO:0000256" key="10">
    <source>
        <dbReference type="ARBA" id="ARBA00023224"/>
    </source>
</evidence>
<evidence type="ECO:0000256" key="2">
    <source>
        <dbReference type="ARBA" id="ARBA00022475"/>
    </source>
</evidence>
<dbReference type="InterPro" id="IPR028082">
    <property type="entry name" value="Peripla_BP_I"/>
</dbReference>
<dbReference type="Pfam" id="PF00003">
    <property type="entry name" value="7tm_3"/>
    <property type="match status" value="1"/>
</dbReference>
<evidence type="ECO:0000256" key="5">
    <source>
        <dbReference type="ARBA" id="ARBA00022989"/>
    </source>
</evidence>
<evidence type="ECO:0000256" key="9">
    <source>
        <dbReference type="ARBA" id="ARBA00023180"/>
    </source>
</evidence>
<dbReference type="FunFam" id="2.10.50.30:FF:000004">
    <property type="entry name" value="Taste receptor type 1 member 3-like protein"/>
    <property type="match status" value="1"/>
</dbReference>
<feature type="chain" id="PRO_5034901237" evidence="13">
    <location>
        <begin position="27"/>
        <end position="920"/>
    </location>
</feature>
<dbReference type="PANTHER" id="PTHR24061">
    <property type="entry name" value="CALCIUM-SENSING RECEPTOR-RELATED"/>
    <property type="match status" value="1"/>
</dbReference>
<evidence type="ECO:0000256" key="13">
    <source>
        <dbReference type="SAM" id="SignalP"/>
    </source>
</evidence>
<comment type="subcellular location">
    <subcellularLocation>
        <location evidence="1">Cell membrane</location>
        <topology evidence="1">Multi-pass membrane protein</topology>
    </subcellularLocation>
</comment>
<dbReference type="InterPro" id="IPR001828">
    <property type="entry name" value="ANF_lig-bd_rcpt"/>
</dbReference>
<dbReference type="InterPro" id="IPR017978">
    <property type="entry name" value="GPCR_3_C"/>
</dbReference>
<feature type="transmembrane region" description="Helical" evidence="12">
    <location>
        <begin position="779"/>
        <end position="801"/>
    </location>
</feature>
<dbReference type="GeneTree" id="ENSGT00940000166171"/>
<reference evidence="15" key="1">
    <citation type="submission" date="2025-08" db="UniProtKB">
        <authorList>
            <consortium name="Ensembl"/>
        </authorList>
    </citation>
    <scope>IDENTIFICATION</scope>
</reference>
<keyword evidence="3 12" id="KW-0812">Transmembrane</keyword>
<evidence type="ECO:0000256" key="7">
    <source>
        <dbReference type="ARBA" id="ARBA00023136"/>
    </source>
</evidence>
<feature type="transmembrane region" description="Helical" evidence="12">
    <location>
        <begin position="588"/>
        <end position="610"/>
    </location>
</feature>
<dbReference type="Proteomes" id="UP000694565">
    <property type="component" value="Unplaced"/>
</dbReference>
<dbReference type="Pfam" id="PF07562">
    <property type="entry name" value="NCD3G"/>
    <property type="match status" value="1"/>
</dbReference>
<evidence type="ECO:0000259" key="14">
    <source>
        <dbReference type="PROSITE" id="PS50259"/>
    </source>
</evidence>
<evidence type="ECO:0000313" key="15">
    <source>
        <dbReference type="Ensembl" id="ENSCLMP00005023067.1"/>
    </source>
</evidence>
<keyword evidence="16" id="KW-1185">Reference proteome</keyword>
<evidence type="ECO:0000256" key="8">
    <source>
        <dbReference type="ARBA" id="ARBA00023170"/>
    </source>
</evidence>
<proteinExistence type="inferred from homology"/>
<evidence type="ECO:0000256" key="4">
    <source>
        <dbReference type="ARBA" id="ARBA00022729"/>
    </source>
</evidence>
<feature type="signal peptide" evidence="13">
    <location>
        <begin position="1"/>
        <end position="26"/>
    </location>
</feature>
<feature type="transmembrane region" description="Helical" evidence="12">
    <location>
        <begin position="694"/>
        <end position="718"/>
    </location>
</feature>
<keyword evidence="2" id="KW-1003">Cell membrane</keyword>
<comment type="similarity">
    <text evidence="11">Belongs to the G-protein coupled receptor 3 family. TAS1R subfamily.</text>
</comment>
<dbReference type="Ensembl" id="ENSCLMT00005024156.1">
    <property type="protein sequence ID" value="ENSCLMP00005023067.1"/>
    <property type="gene ID" value="ENSCLMG00005011448.1"/>
</dbReference>
<keyword evidence="4 13" id="KW-0732">Signal</keyword>
<sequence>MPPRGPPRSFFWALITLSSIPARVAGCDFLQPACGAQAPGDVVIGIMLPSHRKVKALQERIRPENFHCSDFDLESFLRSLAVIHEIEVINAAGFLPGVRLGYLMCDTCSSASKSLQSVGHMLEVNGSLNVMCDYTDYRPRVKIVLGALYSEVSIAVAKLLNVYMLSSTSSAPDLSNKLRFPAFVRTIPSDKHQTKAVATVMHHLGWNWVGVVYGDDEYGSAAFQSFLGNTEASGLCLAYQEVVPHYLDHLLSAQRMKQVAEQIRSSDAQVVLLILKAELVEDLFREMIRTGTSRIWFATDAWSTSRALAQMEGINEVGDILGITFVSKKSESFDGYLKNLTATPRGYNRFIEEYKNLRFNCSSECFSSSPPSYCPSPEVLRMKSASACNNFLDPQKQNDDYLVTALDTSETFLHKFGKLYAKVTNVTQKGPILIDILLFASQLLEVLKTVKFEFENLNFNFDRNGDFEGFYDLVVWKPEGRHRRCQKIGKFHVVEEEIELDIKDVTWFSTANIPQSRCSERCAPGSVKKILNVYCCYNCTLCAEGTFSDAWDLDTCKPCPNGTWSLKGWDRCTPRSESYLRWADTHPIIMVAASVFGILLLFATFVIFLVYRDSQPMKRAEVKLSCVMMAGLSVSFASVICFMGKPSVHLCRARQVMYAMGFTLCVSCVLVKAYRTFLAFLPFGQLTCRRLHKLYKPTVIVIVITALQGIICLLWLIFDSPDIDPTPPSPQTMIRLIQCSEGPTYIGFGIMLIYIALLASVGFLLAIKGRKVPQEFSETGYIIFSMLMYLFVWVCFIPVYITNNEHASPVQASAILVSTYGIIFCHFLPKCYEALGGSKTDTLERILRRWEVISGPKLEVGVNAPSEKSNRCSVTSTTTILRSEVSPIDSEIFIMPMLNEEMLTCMKVGIKLRRCRSISI</sequence>
<keyword evidence="5 12" id="KW-1133">Transmembrane helix</keyword>
<feature type="transmembrane region" description="Helical" evidence="12">
    <location>
        <begin position="807"/>
        <end position="829"/>
    </location>
</feature>
<dbReference type="Gene3D" id="3.40.50.2300">
    <property type="match status" value="2"/>
</dbReference>
<feature type="transmembrane region" description="Helical" evidence="12">
    <location>
        <begin position="622"/>
        <end position="644"/>
    </location>
</feature>
<dbReference type="PRINTS" id="PR00248">
    <property type="entry name" value="GPCRMGR"/>
</dbReference>
<name>A0A8C2Z795_CYCLU</name>
<dbReference type="GO" id="GO:0050909">
    <property type="term" value="P:sensory perception of taste"/>
    <property type="evidence" value="ECO:0007669"/>
    <property type="project" value="UniProtKB-ARBA"/>
</dbReference>
<evidence type="ECO:0000313" key="16">
    <source>
        <dbReference type="Proteomes" id="UP000694565"/>
    </source>
</evidence>
<organism evidence="15 16">
    <name type="scientific">Cyclopterus lumpus</name>
    <name type="common">Lumpsucker</name>
    <dbReference type="NCBI Taxonomy" id="8103"/>
    <lineage>
        <taxon>Eukaryota</taxon>
        <taxon>Metazoa</taxon>
        <taxon>Chordata</taxon>
        <taxon>Craniata</taxon>
        <taxon>Vertebrata</taxon>
        <taxon>Euteleostomi</taxon>
        <taxon>Actinopterygii</taxon>
        <taxon>Neopterygii</taxon>
        <taxon>Teleostei</taxon>
        <taxon>Neoteleostei</taxon>
        <taxon>Acanthomorphata</taxon>
        <taxon>Eupercaria</taxon>
        <taxon>Perciformes</taxon>
        <taxon>Cottioidei</taxon>
        <taxon>Cottales</taxon>
        <taxon>Cyclopteridae</taxon>
        <taxon>Cyclopterus</taxon>
    </lineage>
</organism>
<dbReference type="PROSITE" id="PS00980">
    <property type="entry name" value="G_PROTEIN_RECEP_F3_2"/>
    <property type="match status" value="1"/>
</dbReference>
<dbReference type="GO" id="GO:0005886">
    <property type="term" value="C:plasma membrane"/>
    <property type="evidence" value="ECO:0007669"/>
    <property type="project" value="UniProtKB-SubCell"/>
</dbReference>
<keyword evidence="9" id="KW-0325">Glycoprotein</keyword>